<dbReference type="OrthoDB" id="513190at2759"/>
<keyword evidence="5" id="KW-0812">Transmembrane</keyword>
<keyword evidence="4" id="KW-0934">Plastid</keyword>
<evidence type="ECO:0000256" key="7">
    <source>
        <dbReference type="ARBA" id="ARBA00023136"/>
    </source>
</evidence>
<feature type="region of interest" description="Disordered" evidence="9">
    <location>
        <begin position="24"/>
        <end position="46"/>
    </location>
</feature>
<dbReference type="SUPFAM" id="SSF103511">
    <property type="entry name" value="Chlorophyll a-b binding protein"/>
    <property type="match status" value="1"/>
</dbReference>
<evidence type="ECO:0000256" key="9">
    <source>
        <dbReference type="SAM" id="MobiDB-lite"/>
    </source>
</evidence>
<keyword evidence="7" id="KW-0472">Membrane</keyword>
<name>A0A830H6U0_9CHLO</name>
<proteinExistence type="inferred from homology"/>
<reference evidence="10" key="1">
    <citation type="submission" date="2020-10" db="EMBL/GenBank/DDBJ databases">
        <title>Unveiling of a novel bifunctional photoreceptor, Dualchrome1, isolated from a cosmopolitan green alga.</title>
        <authorList>
            <person name="Suzuki S."/>
            <person name="Kawachi M."/>
        </authorList>
    </citation>
    <scope>NUCLEOTIDE SEQUENCE</scope>
    <source>
        <strain evidence="10">NIES 2893</strain>
    </source>
</reference>
<dbReference type="GO" id="GO:0009507">
    <property type="term" value="C:chloroplast"/>
    <property type="evidence" value="ECO:0007669"/>
    <property type="project" value="UniProtKB-SubCell"/>
</dbReference>
<comment type="caution">
    <text evidence="10">The sequence shown here is derived from an EMBL/GenBank/DDBJ whole genome shotgun (WGS) entry which is preliminary data.</text>
</comment>
<dbReference type="GO" id="GO:0016020">
    <property type="term" value="C:membrane"/>
    <property type="evidence" value="ECO:0007669"/>
    <property type="project" value="UniProtKB-SubCell"/>
</dbReference>
<dbReference type="PANTHER" id="PTHR14154">
    <property type="entry name" value="UPF0041 BRAIN PROTEIN 44-RELATED"/>
    <property type="match status" value="1"/>
</dbReference>
<comment type="subcellular location">
    <subcellularLocation>
        <location evidence="1">Membrane</location>
        <topology evidence="1">Multi-pass membrane protein</topology>
    </subcellularLocation>
    <subcellularLocation>
        <location evidence="2">Plastid</location>
        <location evidence="2">Chloroplast</location>
    </subcellularLocation>
</comment>
<dbReference type="AlphaFoldDB" id="A0A830H6U0"/>
<dbReference type="Proteomes" id="UP000660262">
    <property type="component" value="Unassembled WGS sequence"/>
</dbReference>
<evidence type="ECO:0000313" key="11">
    <source>
        <dbReference type="Proteomes" id="UP000660262"/>
    </source>
</evidence>
<evidence type="ECO:0000256" key="4">
    <source>
        <dbReference type="ARBA" id="ARBA00022640"/>
    </source>
</evidence>
<comment type="similarity">
    <text evidence="8">Belongs to the ELIP/psbS family.</text>
</comment>
<evidence type="ECO:0000256" key="8">
    <source>
        <dbReference type="ARBA" id="ARBA00037956"/>
    </source>
</evidence>
<dbReference type="EMBL" id="BNJQ01000004">
    <property type="protein sequence ID" value="GHP02764.1"/>
    <property type="molecule type" value="Genomic_DNA"/>
</dbReference>
<keyword evidence="6" id="KW-1133">Transmembrane helix</keyword>
<dbReference type="InterPro" id="IPR022796">
    <property type="entry name" value="Chloroa_b-bind"/>
</dbReference>
<evidence type="ECO:0000256" key="5">
    <source>
        <dbReference type="ARBA" id="ARBA00022692"/>
    </source>
</evidence>
<evidence type="ECO:0000256" key="6">
    <source>
        <dbReference type="ARBA" id="ARBA00022989"/>
    </source>
</evidence>
<keyword evidence="3" id="KW-0150">Chloroplast</keyword>
<dbReference type="Pfam" id="PF00504">
    <property type="entry name" value="Chloroa_b-bind"/>
    <property type="match status" value="1"/>
</dbReference>
<evidence type="ECO:0000256" key="2">
    <source>
        <dbReference type="ARBA" id="ARBA00004229"/>
    </source>
</evidence>
<accession>A0A830H6U0</accession>
<sequence>MSLSLCNTRPTILTRGARVTRAARRLTPPSAVASDPSSKNASASPYVKPPVELKKVTFAEAMGFAGAGPEKINGRLAMVAFVAAFGAEVSTHETVSQQFGDATVPVIGTAMLFAAASLIPIMKGAIDEPMGPFNSKAELVNGRLAMLGLSLMLYIENQSGKAFF</sequence>
<evidence type="ECO:0000313" key="10">
    <source>
        <dbReference type="EMBL" id="GHP02764.1"/>
    </source>
</evidence>
<gene>
    <name evidence="10" type="ORF">PPROV_000151900</name>
</gene>
<protein>
    <submittedName>
        <fullName evidence="10">Early light-induced protein</fullName>
    </submittedName>
</protein>
<evidence type="ECO:0000256" key="3">
    <source>
        <dbReference type="ARBA" id="ARBA00022528"/>
    </source>
</evidence>
<organism evidence="10 11">
    <name type="scientific">Pycnococcus provasolii</name>
    <dbReference type="NCBI Taxonomy" id="41880"/>
    <lineage>
        <taxon>Eukaryota</taxon>
        <taxon>Viridiplantae</taxon>
        <taxon>Chlorophyta</taxon>
        <taxon>Pseudoscourfieldiophyceae</taxon>
        <taxon>Pseudoscourfieldiales</taxon>
        <taxon>Pycnococcaceae</taxon>
        <taxon>Pycnococcus</taxon>
    </lineage>
</organism>
<evidence type="ECO:0000256" key="1">
    <source>
        <dbReference type="ARBA" id="ARBA00004141"/>
    </source>
</evidence>
<keyword evidence="11" id="KW-1185">Reference proteome</keyword>